<dbReference type="eggNOG" id="ENOG502QRPG">
    <property type="taxonomic scope" value="Eukaryota"/>
</dbReference>
<name>D8QR33_SELML</name>
<dbReference type="Gramene" id="EFJ37910">
    <property type="protein sequence ID" value="EFJ37910"/>
    <property type="gene ID" value="SELMODRAFT_75766"/>
</dbReference>
<sequence>RVALCLYGEARQFELTGLSLKNYVLDVLPDAHVFLHAPLDRDSYKLEILRSAKSRFAKARLFTPARIPETNVLREVVGAEGSSHGLQGLLHFFRLIEGCGDLVTEYERKHEFLYDWIIKVRLDSYWTDPIPTKYERGVYTIPFGNNCGGVNDKLGVGDRATAMATGLKLSILPALHAQGDRNLWPEALFESHLELQRILAVPTNFSFCLIDHRKWPWPPKGWHLSVPSISSKGPLNGAYCRPCNPKVSSLERSSAIVESLCKRSGWFPTDGMEKLELCDASSLEWERGWEALFDSAAGQEAAKTREKFASSKQLQGDCVLQASLFQKRWEIWDGPSPQQVCSVKSGNPWPKSSPTSS</sequence>
<dbReference type="AlphaFoldDB" id="D8QR33"/>
<dbReference type="Proteomes" id="UP000001514">
    <property type="component" value="Unassembled WGS sequence"/>
</dbReference>
<evidence type="ECO:0000259" key="1">
    <source>
        <dbReference type="Pfam" id="PF25072"/>
    </source>
</evidence>
<dbReference type="PANTHER" id="PTHR35112:SF1">
    <property type="entry name" value="RING_FYVE_PHD ZINC FINGER SUPERFAMILY PROTEIN"/>
    <property type="match status" value="1"/>
</dbReference>
<dbReference type="InParanoid" id="D8QR33"/>
<dbReference type="HOGENOM" id="CLU_046934_0_0_1"/>
<protein>
    <recommendedName>
        <fullName evidence="1">DUF7796 domain-containing protein</fullName>
    </recommendedName>
</protein>
<accession>D8QR33</accession>
<dbReference type="KEGG" id="smo:SELMODRAFT_75766"/>
<dbReference type="EMBL" id="GL377565">
    <property type="protein sequence ID" value="EFJ37910.1"/>
    <property type="molecule type" value="Genomic_DNA"/>
</dbReference>
<dbReference type="Pfam" id="PF25072">
    <property type="entry name" value="DUF7796"/>
    <property type="match status" value="1"/>
</dbReference>
<evidence type="ECO:0000313" key="2">
    <source>
        <dbReference type="EMBL" id="EFJ37910.1"/>
    </source>
</evidence>
<organism evidence="3">
    <name type="scientific">Selaginella moellendorffii</name>
    <name type="common">Spikemoss</name>
    <dbReference type="NCBI Taxonomy" id="88036"/>
    <lineage>
        <taxon>Eukaryota</taxon>
        <taxon>Viridiplantae</taxon>
        <taxon>Streptophyta</taxon>
        <taxon>Embryophyta</taxon>
        <taxon>Tracheophyta</taxon>
        <taxon>Lycopodiopsida</taxon>
        <taxon>Selaginellales</taxon>
        <taxon>Selaginellaceae</taxon>
        <taxon>Selaginella</taxon>
    </lineage>
</organism>
<proteinExistence type="predicted"/>
<reference evidence="2 3" key="1">
    <citation type="journal article" date="2011" name="Science">
        <title>The Selaginella genome identifies genetic changes associated with the evolution of vascular plants.</title>
        <authorList>
            <person name="Banks J.A."/>
            <person name="Nishiyama T."/>
            <person name="Hasebe M."/>
            <person name="Bowman J.L."/>
            <person name="Gribskov M."/>
            <person name="dePamphilis C."/>
            <person name="Albert V.A."/>
            <person name="Aono N."/>
            <person name="Aoyama T."/>
            <person name="Ambrose B.A."/>
            <person name="Ashton N.W."/>
            <person name="Axtell M.J."/>
            <person name="Barker E."/>
            <person name="Barker M.S."/>
            <person name="Bennetzen J.L."/>
            <person name="Bonawitz N.D."/>
            <person name="Chapple C."/>
            <person name="Cheng C."/>
            <person name="Correa L.G."/>
            <person name="Dacre M."/>
            <person name="DeBarry J."/>
            <person name="Dreyer I."/>
            <person name="Elias M."/>
            <person name="Engstrom E.M."/>
            <person name="Estelle M."/>
            <person name="Feng L."/>
            <person name="Finet C."/>
            <person name="Floyd S.K."/>
            <person name="Frommer W.B."/>
            <person name="Fujita T."/>
            <person name="Gramzow L."/>
            <person name="Gutensohn M."/>
            <person name="Harholt J."/>
            <person name="Hattori M."/>
            <person name="Heyl A."/>
            <person name="Hirai T."/>
            <person name="Hiwatashi Y."/>
            <person name="Ishikawa M."/>
            <person name="Iwata M."/>
            <person name="Karol K.G."/>
            <person name="Koehler B."/>
            <person name="Kolukisaoglu U."/>
            <person name="Kubo M."/>
            <person name="Kurata T."/>
            <person name="Lalonde S."/>
            <person name="Li K."/>
            <person name="Li Y."/>
            <person name="Litt A."/>
            <person name="Lyons E."/>
            <person name="Manning G."/>
            <person name="Maruyama T."/>
            <person name="Michael T.P."/>
            <person name="Mikami K."/>
            <person name="Miyazaki S."/>
            <person name="Morinaga S."/>
            <person name="Murata T."/>
            <person name="Mueller-Roeber B."/>
            <person name="Nelson D.R."/>
            <person name="Obara M."/>
            <person name="Oguri Y."/>
            <person name="Olmstead R.G."/>
            <person name="Onodera N."/>
            <person name="Petersen B.L."/>
            <person name="Pils B."/>
            <person name="Prigge M."/>
            <person name="Rensing S.A."/>
            <person name="Riano-Pachon D.M."/>
            <person name="Roberts A.W."/>
            <person name="Sato Y."/>
            <person name="Scheller H.V."/>
            <person name="Schulz B."/>
            <person name="Schulz C."/>
            <person name="Shakirov E.V."/>
            <person name="Shibagaki N."/>
            <person name="Shinohara N."/>
            <person name="Shippen D.E."/>
            <person name="Soerensen I."/>
            <person name="Sotooka R."/>
            <person name="Sugimoto N."/>
            <person name="Sugita M."/>
            <person name="Sumikawa N."/>
            <person name="Tanurdzic M."/>
            <person name="Theissen G."/>
            <person name="Ulvskov P."/>
            <person name="Wakazuki S."/>
            <person name="Weng J.K."/>
            <person name="Willats W.W."/>
            <person name="Wipf D."/>
            <person name="Wolf P.G."/>
            <person name="Yang L."/>
            <person name="Zimmer A.D."/>
            <person name="Zhu Q."/>
            <person name="Mitros T."/>
            <person name="Hellsten U."/>
            <person name="Loque D."/>
            <person name="Otillar R."/>
            <person name="Salamov A."/>
            <person name="Schmutz J."/>
            <person name="Shapiro H."/>
            <person name="Lindquist E."/>
            <person name="Lucas S."/>
            <person name="Rokhsar D."/>
            <person name="Grigoriev I.V."/>
        </authorList>
    </citation>
    <scope>NUCLEOTIDE SEQUENCE [LARGE SCALE GENOMIC DNA]</scope>
</reference>
<feature type="non-terminal residue" evidence="2">
    <location>
        <position position="1"/>
    </location>
</feature>
<dbReference type="OrthoDB" id="2016723at2759"/>
<feature type="domain" description="DUF7796" evidence="1">
    <location>
        <begin position="1"/>
        <end position="344"/>
    </location>
</feature>
<evidence type="ECO:0000313" key="3">
    <source>
        <dbReference type="Proteomes" id="UP000001514"/>
    </source>
</evidence>
<gene>
    <name evidence="2" type="ORF">SELMODRAFT_75766</name>
</gene>
<dbReference type="InterPro" id="IPR056698">
    <property type="entry name" value="DUF7796"/>
</dbReference>
<keyword evidence="3" id="KW-1185">Reference proteome</keyword>
<dbReference type="PANTHER" id="PTHR35112">
    <property type="entry name" value="OS08G0360500 PROTEIN"/>
    <property type="match status" value="1"/>
</dbReference>